<evidence type="ECO:0000313" key="12">
    <source>
        <dbReference type="EMBL" id="ORX55045.1"/>
    </source>
</evidence>
<keyword evidence="4" id="KW-0479">Metal-binding</keyword>
<keyword evidence="2" id="KW-0808">Transferase</keyword>
<evidence type="ECO:0000256" key="9">
    <source>
        <dbReference type="ARBA" id="ARBA00023136"/>
    </source>
</evidence>
<keyword evidence="7" id="KW-0862">Zinc</keyword>
<protein>
    <recommendedName>
        <fullName evidence="11">RING-CH-type domain-containing protein</fullName>
    </recommendedName>
</protein>
<dbReference type="PANTHER" id="PTHR46065">
    <property type="entry name" value="E3 UBIQUITIN-PROTEIN LIGASE MARCH 2/3 FAMILY MEMBER"/>
    <property type="match status" value="1"/>
</dbReference>
<dbReference type="GO" id="GO:0016020">
    <property type="term" value="C:membrane"/>
    <property type="evidence" value="ECO:0007669"/>
    <property type="project" value="UniProtKB-SubCell"/>
</dbReference>
<dbReference type="PROSITE" id="PS51292">
    <property type="entry name" value="ZF_RING_CH"/>
    <property type="match status" value="1"/>
</dbReference>
<keyword evidence="9 10" id="KW-0472">Membrane</keyword>
<feature type="domain" description="RING-CH-type" evidence="11">
    <location>
        <begin position="6"/>
        <end position="73"/>
    </location>
</feature>
<keyword evidence="6" id="KW-0833">Ubl conjugation pathway</keyword>
<dbReference type="InterPro" id="IPR011016">
    <property type="entry name" value="Znf_RING-CH"/>
</dbReference>
<keyword evidence="13" id="KW-1185">Reference proteome</keyword>
<keyword evidence="5" id="KW-0863">Zinc-finger</keyword>
<comment type="caution">
    <text evidence="12">The sequence shown here is derived from an EMBL/GenBank/DDBJ whole genome shotgun (WGS) entry which is preliminary data.</text>
</comment>
<organism evidence="12 13">
    <name type="scientific">Hesseltinella vesiculosa</name>
    <dbReference type="NCBI Taxonomy" id="101127"/>
    <lineage>
        <taxon>Eukaryota</taxon>
        <taxon>Fungi</taxon>
        <taxon>Fungi incertae sedis</taxon>
        <taxon>Mucoromycota</taxon>
        <taxon>Mucoromycotina</taxon>
        <taxon>Mucoromycetes</taxon>
        <taxon>Mucorales</taxon>
        <taxon>Cunninghamellaceae</taxon>
        <taxon>Hesseltinella</taxon>
    </lineage>
</organism>
<evidence type="ECO:0000256" key="1">
    <source>
        <dbReference type="ARBA" id="ARBA00004141"/>
    </source>
</evidence>
<dbReference type="Proteomes" id="UP000242146">
    <property type="component" value="Unassembled WGS sequence"/>
</dbReference>
<name>A0A1X2GJ63_9FUNG</name>
<feature type="transmembrane region" description="Helical" evidence="10">
    <location>
        <begin position="116"/>
        <end position="143"/>
    </location>
</feature>
<dbReference type="OrthoDB" id="264354at2759"/>
<proteinExistence type="predicted"/>
<dbReference type="STRING" id="101127.A0A1X2GJ63"/>
<reference evidence="12 13" key="1">
    <citation type="submission" date="2016-07" db="EMBL/GenBank/DDBJ databases">
        <title>Pervasive Adenine N6-methylation of Active Genes in Fungi.</title>
        <authorList>
            <consortium name="DOE Joint Genome Institute"/>
            <person name="Mondo S.J."/>
            <person name="Dannebaum R.O."/>
            <person name="Kuo R.C."/>
            <person name="Labutti K."/>
            <person name="Haridas S."/>
            <person name="Kuo A."/>
            <person name="Salamov A."/>
            <person name="Ahrendt S.R."/>
            <person name="Lipzen A."/>
            <person name="Sullivan W."/>
            <person name="Andreopoulos W.B."/>
            <person name="Clum A."/>
            <person name="Lindquist E."/>
            <person name="Daum C."/>
            <person name="Ramamoorthy G.K."/>
            <person name="Gryganskyi A."/>
            <person name="Culley D."/>
            <person name="Magnuson J.K."/>
            <person name="James T.Y."/>
            <person name="O'Malley M.A."/>
            <person name="Stajich J.E."/>
            <person name="Spatafora J.W."/>
            <person name="Visel A."/>
            <person name="Grigoriev I.V."/>
        </authorList>
    </citation>
    <scope>NUCLEOTIDE SEQUENCE [LARGE SCALE GENOMIC DNA]</scope>
    <source>
        <strain evidence="12 13">NRRL 3301</strain>
    </source>
</reference>
<feature type="transmembrane region" description="Helical" evidence="10">
    <location>
        <begin position="251"/>
        <end position="273"/>
    </location>
</feature>
<dbReference type="CDD" id="cd16495">
    <property type="entry name" value="RING_CH-C4HC3_MARCH"/>
    <property type="match status" value="1"/>
</dbReference>
<evidence type="ECO:0000313" key="13">
    <source>
        <dbReference type="Proteomes" id="UP000242146"/>
    </source>
</evidence>
<dbReference type="InterPro" id="IPR013083">
    <property type="entry name" value="Znf_RING/FYVE/PHD"/>
</dbReference>
<dbReference type="PANTHER" id="PTHR46065:SF3">
    <property type="entry name" value="FI20425P1"/>
    <property type="match status" value="1"/>
</dbReference>
<dbReference type="GO" id="GO:0016740">
    <property type="term" value="F:transferase activity"/>
    <property type="evidence" value="ECO:0007669"/>
    <property type="project" value="UniProtKB-KW"/>
</dbReference>
<accession>A0A1X2GJ63</accession>
<feature type="transmembrane region" description="Helical" evidence="10">
    <location>
        <begin position="342"/>
        <end position="366"/>
    </location>
</feature>
<dbReference type="EMBL" id="MCGT01000012">
    <property type="protein sequence ID" value="ORX55045.1"/>
    <property type="molecule type" value="Genomic_DNA"/>
</dbReference>
<evidence type="ECO:0000256" key="4">
    <source>
        <dbReference type="ARBA" id="ARBA00022723"/>
    </source>
</evidence>
<dbReference type="SMART" id="SM00744">
    <property type="entry name" value="RINGv"/>
    <property type="match status" value="1"/>
</dbReference>
<evidence type="ECO:0000256" key="6">
    <source>
        <dbReference type="ARBA" id="ARBA00022786"/>
    </source>
</evidence>
<dbReference type="SUPFAM" id="SSF57850">
    <property type="entry name" value="RING/U-box"/>
    <property type="match status" value="1"/>
</dbReference>
<dbReference type="Gene3D" id="3.30.40.10">
    <property type="entry name" value="Zinc/RING finger domain, C3HC4 (zinc finger)"/>
    <property type="match status" value="1"/>
</dbReference>
<gene>
    <name evidence="12" type="ORF">DM01DRAFT_1407093</name>
</gene>
<evidence type="ECO:0000256" key="10">
    <source>
        <dbReference type="SAM" id="Phobius"/>
    </source>
</evidence>
<evidence type="ECO:0000256" key="5">
    <source>
        <dbReference type="ARBA" id="ARBA00022771"/>
    </source>
</evidence>
<keyword evidence="3 10" id="KW-0812">Transmembrane</keyword>
<dbReference type="Pfam" id="PF12906">
    <property type="entry name" value="RINGv"/>
    <property type="match status" value="1"/>
</dbReference>
<dbReference type="AlphaFoldDB" id="A0A1X2GJ63"/>
<comment type="subcellular location">
    <subcellularLocation>
        <location evidence="1">Membrane</location>
        <topology evidence="1">Multi-pass membrane protein</topology>
    </subcellularLocation>
</comment>
<evidence type="ECO:0000256" key="7">
    <source>
        <dbReference type="ARBA" id="ARBA00022833"/>
    </source>
</evidence>
<sequence>MSGPDMDDALPTICKICLEKDDLDALISPCKCSGSIKYVHPGCMRSWRLSLLQVGREKDLYRCTLCQHKLSIKQYSHLRALFNYKGMRILGTVLILVLLLIPVGKFKANTHAQHGHVFLIFLFFPLLPGWVMKLVIYFVAIVVHDPKGGAYGAFSRGELLPFFLNTLKQAIQVNTSSMPSSLDSLVNFEPFPICSSTFSQPITPSMFQKSTTHSPWVNSIIQSLSIHSMVPGHFLYALLFPLADDRMWHWLLCRFSHIHLGFFLLGSVANVWYTHHILSDMFDFLFMSEHDAAPFEPQQTPPPSPGPNHLIATNFLLSVPHRLTSLVRSFQRQCVRFLKQLLVTYCCMLVILFWVHFNLLAFVVMINTNSAQATPPHASQVYASTSALLDHRQQLTNEFLLELPLWVLRWVTLGVAVTSLMSKAIYPWLTHWTSCIDHEIVLSLPSTSS</sequence>
<evidence type="ECO:0000256" key="3">
    <source>
        <dbReference type="ARBA" id="ARBA00022692"/>
    </source>
</evidence>
<feature type="transmembrane region" description="Helical" evidence="10">
    <location>
        <begin position="86"/>
        <end position="104"/>
    </location>
</feature>
<evidence type="ECO:0000256" key="2">
    <source>
        <dbReference type="ARBA" id="ARBA00022679"/>
    </source>
</evidence>
<dbReference type="GO" id="GO:0008270">
    <property type="term" value="F:zinc ion binding"/>
    <property type="evidence" value="ECO:0007669"/>
    <property type="project" value="UniProtKB-KW"/>
</dbReference>
<evidence type="ECO:0000256" key="8">
    <source>
        <dbReference type="ARBA" id="ARBA00022989"/>
    </source>
</evidence>
<keyword evidence="8 10" id="KW-1133">Transmembrane helix</keyword>
<evidence type="ECO:0000259" key="11">
    <source>
        <dbReference type="PROSITE" id="PS51292"/>
    </source>
</evidence>
<feature type="transmembrane region" description="Helical" evidence="10">
    <location>
        <begin position="220"/>
        <end position="239"/>
    </location>
</feature>